<organism evidence="2">
    <name type="scientific">uncultured Mycobacteriales bacterium</name>
    <dbReference type="NCBI Taxonomy" id="581187"/>
    <lineage>
        <taxon>Bacteria</taxon>
        <taxon>Bacillati</taxon>
        <taxon>Actinomycetota</taxon>
        <taxon>Actinomycetes</taxon>
        <taxon>Mycobacteriales</taxon>
        <taxon>environmental samples</taxon>
    </lineage>
</organism>
<accession>A0A6J4I0P6</accession>
<evidence type="ECO:0000256" key="1">
    <source>
        <dbReference type="SAM" id="MobiDB-lite"/>
    </source>
</evidence>
<gene>
    <name evidence="2" type="ORF">AVDCRST_MAG41-1464</name>
</gene>
<dbReference type="AlphaFoldDB" id="A0A6J4I0P6"/>
<proteinExistence type="predicted"/>
<sequence length="57" mass="5753">MIDVLTAELTAPLTEESAELYVGGTVFKTGPPTPGCLEPEPRGRPASAGAVLPGEGT</sequence>
<feature type="region of interest" description="Disordered" evidence="1">
    <location>
        <begin position="31"/>
        <end position="57"/>
    </location>
</feature>
<reference evidence="2" key="1">
    <citation type="submission" date="2020-02" db="EMBL/GenBank/DDBJ databases">
        <authorList>
            <person name="Meier V. D."/>
        </authorList>
    </citation>
    <scope>NUCLEOTIDE SEQUENCE</scope>
    <source>
        <strain evidence="2">AVDCRST_MAG41</strain>
    </source>
</reference>
<protein>
    <submittedName>
        <fullName evidence="2">Uncharacterized protein</fullName>
    </submittedName>
</protein>
<name>A0A6J4I0P6_9ACTN</name>
<dbReference type="EMBL" id="CADCTP010000128">
    <property type="protein sequence ID" value="CAA9239403.1"/>
    <property type="molecule type" value="Genomic_DNA"/>
</dbReference>
<evidence type="ECO:0000313" key="2">
    <source>
        <dbReference type="EMBL" id="CAA9239403.1"/>
    </source>
</evidence>